<sequence length="1385" mass="153041">MKKTIFMLLIIPVLVFSKDHSTVIENPFSIAYGGQGTNIYGDYTSIASSIECIKNTDGSCNNDYNGNLYDATTKYLNSVATTAIPLNSSTETLSLPSDINGTDIVYAGLFWQGHIAGTDAGDYSTGIVGRNVVTMQDSSGTLHTLTADKVWYHDFWGDGTGYDGGYRSFYQGYKDVTTILQTSYTKSQTNNYTVGNIKASVGFDNYQYFWTTDSEYNGIRMGFYGNWNLVVVYRHPNIAILSPRPKAKNITIFHGFDALVPLPTTTASRTKSINLDLSGFLTPASTPISARLLFYGSGGEKSLHYDSLEIQDKKTTGYIDLSNTANPVDDAFNGTVSNLGVPIDSNITYYPGLDSDSFDVSSAMDTKQTTTSLRLTARFINNSGDQFFPGLIAFSTDLYEPEFCYDYAYKQQDKYFTEDNNGTQNPKIYGTDIQIHEPIEVTMYIRNLVESDIDITNMYASVSDINTSFASYINDSTKLAKIGNLTPEPIPDSSFTVGSDANGDYIKNISVGNVKANEYFYLYYSIDPLKPTIDMPIKMQVTYDLTTDGTTIPYTLTVGSNLKMCSTSNFEYRPAKGIFNIVHNDYYDYDIGGSKRYYNLPTQVTKREGNFKVLSMDPDNLDDLKGVSTTVAVEMIDASAFHDTNASCSELSSSISERIWVEFDTNTSSTLFDKDAINAAIGYNNTITSAAEFYANARQNAAFRISYPISNDANGSLVQLSDADANGYKKIENYPEIVQVVGACSHPVKYPLGVSGNIGIATTAAQACGNSGTYISPQQIQSCMECIYGYNTKLVCSRDNFSIRPEALMIKLDDQNQTNPTVQTRIDDTISGLAIPIPKVLHLSSGYQYNIELNATNHINNVASAGYTKTYNIDNSSVASYIFEPRSITTANANLFCNDTNDTNITLRFLNGVVDTNTSMDQVGEYRLKLRDTSWTTVDSDTATMSHHTVPYFTANADCYSNSSITQNVNAAMNPNDITTLNGCNISSNHINNEANLKYNDYNVTFHPYKFDLNATNGGNPITPTIGLLFTPVPNTTPYIYISDINTSLDENMSYHLNGSISALGENNVTLTNFVDKCYATPLDINISTSDRDLNDSNGNHVDYRVRFHDINSSNKVITALDINVTDDNTTSHTNDILIQTVQTSTKGYFPKNLNGTMQTRLNMNYVREKDTTINPTTLTFIKYQVNCTNAAADCTLNADLINNKTTKGAKDLNATLPIRHYYGRTHAPRQTISGSDGNISMYYEVFCSGATCNKALLQDGIDSNTTDDPRWFMNTKHSNEAGTAAQTTTKQKNAANVTITREANANHPDYIGLHYNENSGYPYKATMENNASGWLIYNKYNANSITNEFQVEFIKPGGDWAGVHETNATTNKNASENTNRRLMW</sequence>
<dbReference type="HOGENOM" id="CLU_254603_0_0_7"/>
<protein>
    <submittedName>
        <fullName evidence="1">Uncharacterized protein</fullName>
    </submittedName>
</protein>
<evidence type="ECO:0000313" key="2">
    <source>
        <dbReference type="Proteomes" id="UP000007803"/>
    </source>
</evidence>
<dbReference type="EMBL" id="CP002205">
    <property type="protein sequence ID" value="ADN09842.1"/>
    <property type="molecule type" value="Genomic_DNA"/>
</dbReference>
<dbReference type="OrthoDB" id="5363773at2"/>
<dbReference type="STRING" id="563040.Saut_1798"/>
<organism evidence="1 2">
    <name type="scientific">Sulfurimonas autotrophica (strain ATCC BAA-671 / DSM 16294 / JCM 11897 / OK10)</name>
    <dbReference type="NCBI Taxonomy" id="563040"/>
    <lineage>
        <taxon>Bacteria</taxon>
        <taxon>Pseudomonadati</taxon>
        <taxon>Campylobacterota</taxon>
        <taxon>Epsilonproteobacteria</taxon>
        <taxon>Campylobacterales</taxon>
        <taxon>Sulfurimonadaceae</taxon>
        <taxon>Sulfurimonas</taxon>
    </lineage>
</organism>
<dbReference type="Proteomes" id="UP000007803">
    <property type="component" value="Chromosome"/>
</dbReference>
<evidence type="ECO:0000313" key="1">
    <source>
        <dbReference type="EMBL" id="ADN09842.1"/>
    </source>
</evidence>
<proteinExistence type="predicted"/>
<gene>
    <name evidence="1" type="ordered locus">Saut_1798</name>
</gene>
<dbReference type="RefSeq" id="WP_013327595.1">
    <property type="nucleotide sequence ID" value="NC_014506.1"/>
</dbReference>
<reference evidence="2" key="1">
    <citation type="journal article" date="2010" name="Stand. Genomic Sci.">
        <title>Complete genome sequence of Sulfurimonas autotrophica type strain (OK10).</title>
        <authorList>
            <person name="Sikorski J."/>
            <person name="Munk C."/>
            <person name="Lapidus A."/>
            <person name="Djao O."/>
            <person name="Lucas S."/>
            <person name="Glavina Del Rio T."/>
            <person name="Nolan M."/>
            <person name="Tice H."/>
            <person name="Han C."/>
            <person name="Cheng J."/>
            <person name="Tapia R."/>
            <person name="Goodwin L."/>
            <person name="Pitluck S."/>
            <person name="Liolios K."/>
            <person name="Ivanova N."/>
            <person name="Mavromatis K."/>
            <person name="Mikhailova N."/>
            <person name="Pati A."/>
            <person name="Sims D."/>
            <person name="Meincke L."/>
            <person name="Brettin T."/>
            <person name="Detter J."/>
            <person name="Chen A."/>
            <person name="Palaniappan K."/>
            <person name="Land M."/>
            <person name="Hauser L."/>
            <person name="Chang Y."/>
            <person name="Jeffries C."/>
            <person name="Rohde M."/>
            <person name="Lang E."/>
            <person name="Spring S."/>
            <person name="Goker M."/>
            <person name="Woyke T."/>
            <person name="Bristow J."/>
            <person name="Eisen J."/>
            <person name="Markowitz V."/>
            <person name="Hugenholtz P."/>
            <person name="Kyrpides N."/>
            <person name="Klenk H."/>
        </authorList>
    </citation>
    <scope>NUCLEOTIDE SEQUENCE [LARGE SCALE GENOMIC DNA]</scope>
    <source>
        <strain evidence="2">ATCC BAA-671 / DSM 16294 / JCM 11897 / OK10</strain>
    </source>
</reference>
<name>E0UQ99_SULAO</name>
<keyword evidence="2" id="KW-1185">Reference proteome</keyword>
<accession>E0UQ99</accession>
<dbReference type="eggNOG" id="COG1195">
    <property type="taxonomic scope" value="Bacteria"/>
</dbReference>
<dbReference type="KEGG" id="sua:Saut_1798"/>